<organism evidence="8 9">
    <name type="scientific">Prorocentrum cordatum</name>
    <dbReference type="NCBI Taxonomy" id="2364126"/>
    <lineage>
        <taxon>Eukaryota</taxon>
        <taxon>Sar</taxon>
        <taxon>Alveolata</taxon>
        <taxon>Dinophyceae</taxon>
        <taxon>Prorocentrales</taxon>
        <taxon>Prorocentraceae</taxon>
        <taxon>Prorocentrum</taxon>
    </lineage>
</organism>
<dbReference type="Pfam" id="PF00076">
    <property type="entry name" value="RRM_1"/>
    <property type="match status" value="2"/>
</dbReference>
<proteinExistence type="predicted"/>
<feature type="zinc finger region" description="C3H1-type" evidence="4">
    <location>
        <begin position="320"/>
        <end position="348"/>
    </location>
</feature>
<feature type="region of interest" description="Disordered" evidence="5">
    <location>
        <begin position="180"/>
        <end position="316"/>
    </location>
</feature>
<evidence type="ECO:0000256" key="4">
    <source>
        <dbReference type="PROSITE-ProRule" id="PRU00723"/>
    </source>
</evidence>
<dbReference type="CDD" id="cd12379">
    <property type="entry name" value="RRM2_I_PABPs"/>
    <property type="match status" value="1"/>
</dbReference>
<accession>A0ABN9YH17</accession>
<evidence type="ECO:0000313" key="8">
    <source>
        <dbReference type="EMBL" id="CAK0912178.1"/>
    </source>
</evidence>
<feature type="compositionally biased region" description="Low complexity" evidence="5">
    <location>
        <begin position="192"/>
        <end position="213"/>
    </location>
</feature>
<dbReference type="InterPro" id="IPR012677">
    <property type="entry name" value="Nucleotide-bd_a/b_plait_sf"/>
</dbReference>
<dbReference type="InterPro" id="IPR045305">
    <property type="entry name" value="RRM2_I_PABPs"/>
</dbReference>
<dbReference type="Proteomes" id="UP001189429">
    <property type="component" value="Unassembled WGS sequence"/>
</dbReference>
<evidence type="ECO:0000259" key="6">
    <source>
        <dbReference type="PROSITE" id="PS50102"/>
    </source>
</evidence>
<protein>
    <recommendedName>
        <fullName evidence="10">Polyadenylate-binding protein</fullName>
    </recommendedName>
</protein>
<gene>
    <name evidence="8" type="ORF">PCOR1329_LOCUS85793</name>
</gene>
<keyword evidence="2 3" id="KW-0694">RNA-binding</keyword>
<dbReference type="SMART" id="SM00360">
    <property type="entry name" value="RRM"/>
    <property type="match status" value="2"/>
</dbReference>
<keyword evidence="9" id="KW-1185">Reference proteome</keyword>
<evidence type="ECO:0008006" key="10">
    <source>
        <dbReference type="Google" id="ProtNLM"/>
    </source>
</evidence>
<keyword evidence="1" id="KW-0677">Repeat</keyword>
<dbReference type="InterPro" id="IPR035979">
    <property type="entry name" value="RBD_domain_sf"/>
</dbReference>
<dbReference type="PROSITE" id="PS50103">
    <property type="entry name" value="ZF_C3H1"/>
    <property type="match status" value="1"/>
</dbReference>
<dbReference type="PROSITE" id="PS50102">
    <property type="entry name" value="RRM"/>
    <property type="match status" value="2"/>
</dbReference>
<keyword evidence="4" id="KW-0862">Zinc</keyword>
<name>A0ABN9YH17_9DINO</name>
<feature type="domain" description="RRM" evidence="6">
    <location>
        <begin position="117"/>
        <end position="185"/>
    </location>
</feature>
<keyword evidence="4" id="KW-0479">Metal-binding</keyword>
<evidence type="ECO:0000256" key="5">
    <source>
        <dbReference type="SAM" id="MobiDB-lite"/>
    </source>
</evidence>
<evidence type="ECO:0000256" key="3">
    <source>
        <dbReference type="PROSITE-ProRule" id="PRU00176"/>
    </source>
</evidence>
<feature type="domain" description="RRM" evidence="6">
    <location>
        <begin position="23"/>
        <end position="105"/>
    </location>
</feature>
<comment type="caution">
    <text evidence="8">The sequence shown here is derived from an EMBL/GenBank/DDBJ whole genome shotgun (WGS) entry which is preliminary data.</text>
</comment>
<dbReference type="InterPro" id="IPR000504">
    <property type="entry name" value="RRM_dom"/>
</dbReference>
<evidence type="ECO:0000313" key="9">
    <source>
        <dbReference type="Proteomes" id="UP001189429"/>
    </source>
</evidence>
<dbReference type="PANTHER" id="PTHR24012">
    <property type="entry name" value="RNA BINDING PROTEIN"/>
    <property type="match status" value="1"/>
</dbReference>
<dbReference type="InterPro" id="IPR000571">
    <property type="entry name" value="Znf_CCCH"/>
</dbReference>
<sequence>MSPANLPGPSRREQQGSRVFLSRCVGVGALGFSLEDKKIDNKALYDTFSLFGNILSCKVASDSEGNSHGYGFVHYETEESAQQAIERVNGMQIGEKTVQVSRFVKREERPQKEDNYTNLYIKGFPDDWDEEKIVAEASQFGPIKASAVRTDKMGRRMAFVDFESTEDAHKCVEQMHMKDLRTEDGVPAPLPAEGEGSEVGSRSRAGRGRASGPRQEDAAGARAVRRGQGRLEGRPRARPRGAARGRAGGREEDGVQVLAGGALRPGAGLHVGPRRGGQLGGRRAARGGISALRPGGSSRRWPSAGSGEQEAPARPVRPVPRKRTLCKFWLAGTCSQPEGSCTWAHGEAELGAAVPAAAAAPAPYLIPAAKRQRTY</sequence>
<evidence type="ECO:0000256" key="1">
    <source>
        <dbReference type="ARBA" id="ARBA00022737"/>
    </source>
</evidence>
<dbReference type="SUPFAM" id="SSF54928">
    <property type="entry name" value="RNA-binding domain, RBD"/>
    <property type="match status" value="1"/>
</dbReference>
<feature type="compositionally biased region" description="Low complexity" evidence="5">
    <location>
        <begin position="258"/>
        <end position="268"/>
    </location>
</feature>
<evidence type="ECO:0000256" key="2">
    <source>
        <dbReference type="ARBA" id="ARBA00022884"/>
    </source>
</evidence>
<evidence type="ECO:0000259" key="7">
    <source>
        <dbReference type="PROSITE" id="PS50103"/>
    </source>
</evidence>
<dbReference type="EMBL" id="CAUYUJ010022710">
    <property type="protein sequence ID" value="CAK0912178.1"/>
    <property type="molecule type" value="Genomic_DNA"/>
</dbReference>
<dbReference type="Gene3D" id="3.30.70.330">
    <property type="match status" value="2"/>
</dbReference>
<reference evidence="8" key="1">
    <citation type="submission" date="2023-10" db="EMBL/GenBank/DDBJ databases">
        <authorList>
            <person name="Chen Y."/>
            <person name="Shah S."/>
            <person name="Dougan E. K."/>
            <person name="Thang M."/>
            <person name="Chan C."/>
        </authorList>
    </citation>
    <scope>NUCLEOTIDE SEQUENCE [LARGE SCALE GENOMIC DNA]</scope>
</reference>
<feature type="domain" description="C3H1-type" evidence="7">
    <location>
        <begin position="320"/>
        <end position="348"/>
    </location>
</feature>
<keyword evidence="4" id="KW-0863">Zinc-finger</keyword>